<evidence type="ECO:0000256" key="2">
    <source>
        <dbReference type="SAM" id="Phobius"/>
    </source>
</evidence>
<dbReference type="OrthoDB" id="637345at2"/>
<keyword evidence="4" id="KW-1185">Reference proteome</keyword>
<sequence length="136" mass="15281">MSLATPHQASNHPSEQFPGQHAQPGQQWLRVTTQQQLKPFVFDGGAGSYLGMSILSLLLTLVTLGFGAPWAICMKYRWQAEHTLIHGRRVHFTGTGGGLFGNWIKWFLLCIITIGIYGFWVAPKVTKWVVEHQDFS</sequence>
<gene>
    <name evidence="3" type="ORF">SAMN04489812_2605</name>
</gene>
<dbReference type="Pfam" id="PF05987">
    <property type="entry name" value="DUF898"/>
    <property type="match status" value="1"/>
</dbReference>
<dbReference type="AlphaFoldDB" id="A0A1H1U1Y8"/>
<dbReference type="EMBL" id="LT629772">
    <property type="protein sequence ID" value="SDS66384.1"/>
    <property type="molecule type" value="Genomic_DNA"/>
</dbReference>
<name>A0A1H1U1Y8_9ACTN</name>
<dbReference type="Proteomes" id="UP000199103">
    <property type="component" value="Chromosome I"/>
</dbReference>
<reference evidence="3 4" key="1">
    <citation type="submission" date="2016-10" db="EMBL/GenBank/DDBJ databases">
        <authorList>
            <person name="de Groot N.N."/>
        </authorList>
    </citation>
    <scope>NUCLEOTIDE SEQUENCE [LARGE SCALE GENOMIC DNA]</scope>
    <source>
        <strain evidence="3 4">DSM 21800</strain>
    </source>
</reference>
<evidence type="ECO:0000313" key="3">
    <source>
        <dbReference type="EMBL" id="SDS66384.1"/>
    </source>
</evidence>
<keyword evidence="2" id="KW-0812">Transmembrane</keyword>
<evidence type="ECO:0008006" key="5">
    <source>
        <dbReference type="Google" id="ProtNLM"/>
    </source>
</evidence>
<dbReference type="RefSeq" id="WP_091525393.1">
    <property type="nucleotide sequence ID" value="NZ_LT629772.1"/>
</dbReference>
<keyword evidence="2" id="KW-1133">Transmembrane helix</keyword>
<organism evidence="3 4">
    <name type="scientific">Microlunatus soli</name>
    <dbReference type="NCBI Taxonomy" id="630515"/>
    <lineage>
        <taxon>Bacteria</taxon>
        <taxon>Bacillati</taxon>
        <taxon>Actinomycetota</taxon>
        <taxon>Actinomycetes</taxon>
        <taxon>Propionibacteriales</taxon>
        <taxon>Propionibacteriaceae</taxon>
        <taxon>Microlunatus</taxon>
    </lineage>
</organism>
<evidence type="ECO:0000256" key="1">
    <source>
        <dbReference type="SAM" id="MobiDB-lite"/>
    </source>
</evidence>
<feature type="region of interest" description="Disordered" evidence="1">
    <location>
        <begin position="1"/>
        <end position="22"/>
    </location>
</feature>
<dbReference type="InterPro" id="IPR010295">
    <property type="entry name" value="DUF898"/>
</dbReference>
<proteinExistence type="predicted"/>
<keyword evidence="2" id="KW-0472">Membrane</keyword>
<accession>A0A1H1U1Y8</accession>
<feature type="transmembrane region" description="Helical" evidence="2">
    <location>
        <begin position="103"/>
        <end position="122"/>
    </location>
</feature>
<dbReference type="STRING" id="630515.SAMN04489812_2605"/>
<feature type="compositionally biased region" description="Polar residues" evidence="1">
    <location>
        <begin position="1"/>
        <end position="14"/>
    </location>
</feature>
<feature type="transmembrane region" description="Helical" evidence="2">
    <location>
        <begin position="49"/>
        <end position="72"/>
    </location>
</feature>
<evidence type="ECO:0000313" key="4">
    <source>
        <dbReference type="Proteomes" id="UP000199103"/>
    </source>
</evidence>
<protein>
    <recommendedName>
        <fullName evidence="5">DUF898 domain-containing protein</fullName>
    </recommendedName>
</protein>